<dbReference type="PROSITE" id="PS51257">
    <property type="entry name" value="PROKAR_LIPOPROTEIN"/>
    <property type="match status" value="1"/>
</dbReference>
<gene>
    <name evidence="1" type="ORF">GKE01_20870</name>
</gene>
<accession>A0A6G1ZJ46</accession>
<reference evidence="1" key="1">
    <citation type="journal article" date="2019" name="Nat. Med.">
        <title>A library of human gut bacterial isolates paired with longitudinal multiomics data enables mechanistic microbiome research.</title>
        <authorList>
            <person name="Poyet M."/>
            <person name="Groussin M."/>
            <person name="Gibbons S.M."/>
            <person name="Avila-Pacheco J."/>
            <person name="Jiang X."/>
            <person name="Kearney S.M."/>
            <person name="Perrotta A.R."/>
            <person name="Berdy B."/>
            <person name="Zhao S."/>
            <person name="Lieberman T.D."/>
            <person name="Swanson P.K."/>
            <person name="Smith M."/>
            <person name="Roesemann S."/>
            <person name="Alexander J.E."/>
            <person name="Rich S.A."/>
            <person name="Livny J."/>
            <person name="Vlamakis H."/>
            <person name="Clish C."/>
            <person name="Bullock K."/>
            <person name="Deik A."/>
            <person name="Scott J."/>
            <person name="Pierce K.A."/>
            <person name="Xavier R.J."/>
            <person name="Alm E.J."/>
        </authorList>
    </citation>
    <scope>NUCLEOTIDE SEQUENCE</scope>
    <source>
        <strain evidence="1">BIOML-A4</strain>
    </source>
</reference>
<evidence type="ECO:0000313" key="1">
    <source>
        <dbReference type="EMBL" id="MRY13890.1"/>
    </source>
</evidence>
<organism evidence="1">
    <name type="scientific">Parabacteroides goldsteinii</name>
    <dbReference type="NCBI Taxonomy" id="328812"/>
    <lineage>
        <taxon>Bacteria</taxon>
        <taxon>Pseudomonadati</taxon>
        <taxon>Bacteroidota</taxon>
        <taxon>Bacteroidia</taxon>
        <taxon>Bacteroidales</taxon>
        <taxon>Tannerellaceae</taxon>
        <taxon>Parabacteroides</taxon>
    </lineage>
</organism>
<comment type="caution">
    <text evidence="1">The sequence shown here is derived from an EMBL/GenBank/DDBJ whole genome shotgun (WGS) entry which is preliminary data.</text>
</comment>
<proteinExistence type="predicted"/>
<dbReference type="AlphaFoldDB" id="A0A6G1ZJ46"/>
<protein>
    <recommendedName>
        <fullName evidence="2">Fimbrillin family protein</fullName>
    </recommendedName>
</protein>
<evidence type="ECO:0008006" key="2">
    <source>
        <dbReference type="Google" id="ProtNLM"/>
    </source>
</evidence>
<dbReference type="InterPro" id="IPR029231">
    <property type="entry name" value="Mfa-like_2"/>
</dbReference>
<sequence length="337" mass="36486">MKKSNNIWIVLLLLASCRQDTVVPDGEVLYPVTFSLPEVEVMTRATESEALENGKTLTITAYNPDTKEMAGSSQYVVSSGSLGLATGAGPLYLPAGTYDFCTMVPGTGLSEDGRSITVAANVDALGSVTRAQMLPEPTSVTLNSLDHLAAQISFTVRVVTATSPITTFEVKKVVINGMVEARADNYKLPENEWVMPDVFNGNLTIDNQSGNLFTYSADAPDGKNGKHYNIQKEPLVIFPRPAGTFEAVITLNVGEENKAAVERTVKATINKLAFEPGKRYLFEVNYGWDFVSFTVTVAAWNPVDNNQDTVGSGEQEIEHIFTIEGSWVDVSLEGEIG</sequence>
<dbReference type="RefSeq" id="WP_010802766.1">
    <property type="nucleotide sequence ID" value="NZ_CAJSYT010000029.1"/>
</dbReference>
<dbReference type="EMBL" id="WKLP01000037">
    <property type="protein sequence ID" value="MRY13890.1"/>
    <property type="molecule type" value="Genomic_DNA"/>
</dbReference>
<dbReference type="CDD" id="cd13120">
    <property type="entry name" value="BF2867_like_N"/>
    <property type="match status" value="1"/>
</dbReference>
<name>A0A6G1ZJ46_9BACT</name>
<dbReference type="Pfam" id="PF15415">
    <property type="entry name" value="Mfa_like_2"/>
    <property type="match status" value="1"/>
</dbReference>